<comment type="caution">
    <text evidence="1">The sequence shown here is derived from an EMBL/GenBank/DDBJ whole genome shotgun (WGS) entry which is preliminary data.</text>
</comment>
<evidence type="ECO:0000313" key="2">
    <source>
        <dbReference type="Proteomes" id="UP000317243"/>
    </source>
</evidence>
<dbReference type="AlphaFoldDB" id="A0A5C5VBI5"/>
<sequence length="105" mass="11885">MDWQPLLTSIDVAGCTFMFDVSCFGRIDRSRLAFGLSSIGLSILGRFDLTQIAFGDIVRRHLRICWFQLFVIAWNVCGRWQTQVDGAWGWVNWGFAGVGFMGLVC</sequence>
<evidence type="ECO:0000313" key="1">
    <source>
        <dbReference type="EMBL" id="TWT34975.1"/>
    </source>
</evidence>
<organism evidence="1 2">
    <name type="scientific">Thalassoglobus neptunius</name>
    <dbReference type="NCBI Taxonomy" id="1938619"/>
    <lineage>
        <taxon>Bacteria</taxon>
        <taxon>Pseudomonadati</taxon>
        <taxon>Planctomycetota</taxon>
        <taxon>Planctomycetia</taxon>
        <taxon>Planctomycetales</taxon>
        <taxon>Planctomycetaceae</taxon>
        <taxon>Thalassoglobus</taxon>
    </lineage>
</organism>
<accession>A0A5C5VBI5</accession>
<reference evidence="1 2" key="1">
    <citation type="submission" date="2019-02" db="EMBL/GenBank/DDBJ databases">
        <title>Deep-cultivation of Planctomycetes and their phenomic and genomic characterization uncovers novel biology.</title>
        <authorList>
            <person name="Wiegand S."/>
            <person name="Jogler M."/>
            <person name="Boedeker C."/>
            <person name="Pinto D."/>
            <person name="Vollmers J."/>
            <person name="Rivas-Marin E."/>
            <person name="Kohn T."/>
            <person name="Peeters S.H."/>
            <person name="Heuer A."/>
            <person name="Rast P."/>
            <person name="Oberbeckmann S."/>
            <person name="Bunk B."/>
            <person name="Jeske O."/>
            <person name="Meyerdierks A."/>
            <person name="Storesund J.E."/>
            <person name="Kallscheuer N."/>
            <person name="Luecker S."/>
            <person name="Lage O.M."/>
            <person name="Pohl T."/>
            <person name="Merkel B.J."/>
            <person name="Hornburger P."/>
            <person name="Mueller R.-W."/>
            <person name="Bruemmer F."/>
            <person name="Labrenz M."/>
            <person name="Spormann A.M."/>
            <person name="Op Den Camp H."/>
            <person name="Overmann J."/>
            <person name="Amann R."/>
            <person name="Jetten M.S.M."/>
            <person name="Mascher T."/>
            <person name="Medema M.H."/>
            <person name="Devos D.P."/>
            <person name="Kaster A.-K."/>
            <person name="Ovreas L."/>
            <person name="Rohde M."/>
            <person name="Galperin M.Y."/>
            <person name="Jogler C."/>
        </authorList>
    </citation>
    <scope>NUCLEOTIDE SEQUENCE [LARGE SCALE GENOMIC DNA]</scope>
    <source>
        <strain evidence="1 2">KOR42</strain>
    </source>
</reference>
<name>A0A5C5VBI5_9PLAN</name>
<dbReference type="Proteomes" id="UP000317243">
    <property type="component" value="Unassembled WGS sequence"/>
</dbReference>
<keyword evidence="2" id="KW-1185">Reference proteome</keyword>
<proteinExistence type="predicted"/>
<gene>
    <name evidence="1" type="ORF">KOR42_53540</name>
</gene>
<protein>
    <submittedName>
        <fullName evidence="1">Uncharacterized protein</fullName>
    </submittedName>
</protein>
<dbReference type="EMBL" id="SIHI01000086">
    <property type="protein sequence ID" value="TWT34975.1"/>
    <property type="molecule type" value="Genomic_DNA"/>
</dbReference>